<dbReference type="InterPro" id="IPR013185">
    <property type="entry name" value="Transl_elong_KOW-like"/>
</dbReference>
<evidence type="ECO:0000256" key="6">
    <source>
        <dbReference type="ARBA" id="ARBA00022917"/>
    </source>
</evidence>
<name>A0AA37V8E0_9BACT</name>
<dbReference type="Pfam" id="PF08207">
    <property type="entry name" value="EFP_N"/>
    <property type="match status" value="1"/>
</dbReference>
<keyword evidence="13" id="KW-1185">Reference proteome</keyword>
<dbReference type="Gene3D" id="2.30.30.30">
    <property type="match status" value="1"/>
</dbReference>
<dbReference type="Pfam" id="PF01132">
    <property type="entry name" value="EFP"/>
    <property type="match status" value="1"/>
</dbReference>
<dbReference type="SMART" id="SM00841">
    <property type="entry name" value="Elong-fact-P_C"/>
    <property type="match status" value="1"/>
</dbReference>
<evidence type="ECO:0000256" key="9">
    <source>
        <dbReference type="RuleBase" id="RU004389"/>
    </source>
</evidence>
<evidence type="ECO:0000256" key="4">
    <source>
        <dbReference type="ARBA" id="ARBA00022490"/>
    </source>
</evidence>
<dbReference type="Pfam" id="PF09285">
    <property type="entry name" value="Elong-fact-P_C"/>
    <property type="match status" value="1"/>
</dbReference>
<dbReference type="SUPFAM" id="SSF50249">
    <property type="entry name" value="Nucleic acid-binding proteins"/>
    <property type="match status" value="2"/>
</dbReference>
<comment type="subcellular location">
    <subcellularLocation>
        <location evidence="1 7">Cytoplasm</location>
    </subcellularLocation>
</comment>
<gene>
    <name evidence="7 12" type="primary">efp</name>
    <name evidence="12" type="ORF">rosag_41840</name>
</gene>
<feature type="domain" description="Translation elongation factor P/YeiP central" evidence="11">
    <location>
        <begin position="88"/>
        <end position="142"/>
    </location>
</feature>
<dbReference type="InterPro" id="IPR012340">
    <property type="entry name" value="NA-bd_OB-fold"/>
</dbReference>
<organism evidence="12 13">
    <name type="scientific">Roseisolibacter agri</name>
    <dbReference type="NCBI Taxonomy" id="2014610"/>
    <lineage>
        <taxon>Bacteria</taxon>
        <taxon>Pseudomonadati</taxon>
        <taxon>Gemmatimonadota</taxon>
        <taxon>Gemmatimonadia</taxon>
        <taxon>Gemmatimonadales</taxon>
        <taxon>Gemmatimonadaceae</taxon>
        <taxon>Roseisolibacter</taxon>
    </lineage>
</organism>
<keyword evidence="4 7" id="KW-0963">Cytoplasm</keyword>
<evidence type="ECO:0000259" key="10">
    <source>
        <dbReference type="SMART" id="SM00841"/>
    </source>
</evidence>
<dbReference type="GO" id="GO:0005829">
    <property type="term" value="C:cytosol"/>
    <property type="evidence" value="ECO:0007669"/>
    <property type="project" value="UniProtKB-ARBA"/>
</dbReference>
<evidence type="ECO:0000259" key="11">
    <source>
        <dbReference type="SMART" id="SM01185"/>
    </source>
</evidence>
<dbReference type="InterPro" id="IPR013852">
    <property type="entry name" value="Transl_elong_P/YeiP_CS"/>
</dbReference>
<dbReference type="AlphaFoldDB" id="A0AA37V8E0"/>
<dbReference type="SUPFAM" id="SSF50104">
    <property type="entry name" value="Translation proteins SH3-like domain"/>
    <property type="match status" value="1"/>
</dbReference>
<accession>A0AA37V8E0</accession>
<dbReference type="Proteomes" id="UP001161325">
    <property type="component" value="Unassembled WGS sequence"/>
</dbReference>
<comment type="function">
    <text evidence="7">Involved in peptide bond synthesis. Stimulates efficient translation and peptide-bond synthesis on native or reconstituted 70S ribosomes in vitro. Probably functions indirectly by altering the affinity of the ribosome for aminoacyl-tRNA, thus increasing their reactivity as acceptors for peptidyl transferase.</text>
</comment>
<evidence type="ECO:0000256" key="8">
    <source>
        <dbReference type="NCBIfam" id="TIGR00038"/>
    </source>
</evidence>
<comment type="caution">
    <text evidence="12">The sequence shown here is derived from an EMBL/GenBank/DDBJ whole genome shotgun (WGS) entry which is preliminary data.</text>
</comment>
<comment type="similarity">
    <text evidence="3 7 9">Belongs to the elongation factor P family.</text>
</comment>
<dbReference type="InterPro" id="IPR008991">
    <property type="entry name" value="Translation_prot_SH3-like_sf"/>
</dbReference>
<feature type="domain" description="Elongation factor P C-terminal" evidence="10">
    <location>
        <begin position="150"/>
        <end position="205"/>
    </location>
</feature>
<dbReference type="GO" id="GO:0043043">
    <property type="term" value="P:peptide biosynthetic process"/>
    <property type="evidence" value="ECO:0007669"/>
    <property type="project" value="InterPro"/>
</dbReference>
<evidence type="ECO:0000313" key="13">
    <source>
        <dbReference type="Proteomes" id="UP001161325"/>
    </source>
</evidence>
<evidence type="ECO:0000256" key="3">
    <source>
        <dbReference type="ARBA" id="ARBA00009479"/>
    </source>
</evidence>
<dbReference type="NCBIfam" id="NF001810">
    <property type="entry name" value="PRK00529.1"/>
    <property type="match status" value="1"/>
</dbReference>
<dbReference type="InterPro" id="IPR014722">
    <property type="entry name" value="Rib_uL2_dom2"/>
</dbReference>
<comment type="pathway">
    <text evidence="2 7">Protein biosynthesis; polypeptide chain elongation.</text>
</comment>
<dbReference type="PIRSF" id="PIRSF005901">
    <property type="entry name" value="EF-P"/>
    <property type="match status" value="1"/>
</dbReference>
<proteinExistence type="inferred from homology"/>
<sequence>MSGCKHLESHPVTISVSVIVMAMPATQIRRGMVLVFEGQPCRVIEFRHHTPGNLRAMVQAKLKNLRTGSSFEHRFRAADSIEKADMETHDLEFLYQGGDTYHFMNTENYDQLEMDEEALGDNAQWMQPGMRIVAEYYDGKPIGIQLPASMTFEIVETAPVMKTATKNASSKPAKLENGVTVNVPEFISTGERVRVNPQTGEYLERAKD</sequence>
<dbReference type="FunFam" id="2.40.50.140:FF:000004">
    <property type="entry name" value="Elongation factor P"/>
    <property type="match status" value="1"/>
</dbReference>
<dbReference type="FunFam" id="2.40.50.140:FF:000009">
    <property type="entry name" value="Elongation factor P"/>
    <property type="match status" value="1"/>
</dbReference>
<keyword evidence="6 7" id="KW-0648">Protein biosynthesis</keyword>
<dbReference type="Gene3D" id="2.40.50.140">
    <property type="entry name" value="Nucleic acid-binding proteins"/>
    <property type="match status" value="2"/>
</dbReference>
<dbReference type="PANTHER" id="PTHR30053">
    <property type="entry name" value="ELONGATION FACTOR P"/>
    <property type="match status" value="1"/>
</dbReference>
<keyword evidence="5 7" id="KW-0251">Elongation factor</keyword>
<dbReference type="CDD" id="cd05794">
    <property type="entry name" value="S1_EF-P_repeat_2"/>
    <property type="match status" value="1"/>
</dbReference>
<evidence type="ECO:0000256" key="5">
    <source>
        <dbReference type="ARBA" id="ARBA00022768"/>
    </source>
</evidence>
<reference evidence="12" key="1">
    <citation type="submission" date="2022-08" db="EMBL/GenBank/DDBJ databases">
        <title>Draft genome sequencing of Roseisolibacter agri AW1220.</title>
        <authorList>
            <person name="Tobiishi Y."/>
            <person name="Tonouchi A."/>
        </authorList>
    </citation>
    <scope>NUCLEOTIDE SEQUENCE</scope>
    <source>
        <strain evidence="12">AW1220</strain>
    </source>
</reference>
<evidence type="ECO:0000256" key="7">
    <source>
        <dbReference type="HAMAP-Rule" id="MF_00141"/>
    </source>
</evidence>
<protein>
    <recommendedName>
        <fullName evidence="7 8">Elongation factor P</fullName>
        <shortName evidence="7">EF-P</shortName>
    </recommendedName>
</protein>
<dbReference type="EMBL" id="BRXS01000006">
    <property type="protein sequence ID" value="GLC27671.1"/>
    <property type="molecule type" value="Genomic_DNA"/>
</dbReference>
<dbReference type="NCBIfam" id="TIGR00038">
    <property type="entry name" value="efp"/>
    <property type="match status" value="1"/>
</dbReference>
<dbReference type="PROSITE" id="PS01275">
    <property type="entry name" value="EFP"/>
    <property type="match status" value="1"/>
</dbReference>
<dbReference type="FunFam" id="2.30.30.30:FF:000003">
    <property type="entry name" value="Elongation factor P"/>
    <property type="match status" value="1"/>
</dbReference>
<dbReference type="InterPro" id="IPR020599">
    <property type="entry name" value="Transl_elong_fac_P/YeiP"/>
</dbReference>
<dbReference type="HAMAP" id="MF_00141">
    <property type="entry name" value="EF_P"/>
    <property type="match status" value="1"/>
</dbReference>
<dbReference type="CDD" id="cd04470">
    <property type="entry name" value="S1_EF-P_repeat_1"/>
    <property type="match status" value="1"/>
</dbReference>
<evidence type="ECO:0000256" key="2">
    <source>
        <dbReference type="ARBA" id="ARBA00004815"/>
    </source>
</evidence>
<dbReference type="InterPro" id="IPR001059">
    <property type="entry name" value="Transl_elong_P/YeiP_cen"/>
</dbReference>
<dbReference type="InterPro" id="IPR011768">
    <property type="entry name" value="Transl_elongation_fac_P"/>
</dbReference>
<dbReference type="GO" id="GO:0003746">
    <property type="term" value="F:translation elongation factor activity"/>
    <property type="evidence" value="ECO:0007669"/>
    <property type="project" value="UniProtKB-UniRule"/>
</dbReference>
<dbReference type="SMART" id="SM01185">
    <property type="entry name" value="EFP"/>
    <property type="match status" value="1"/>
</dbReference>
<dbReference type="PANTHER" id="PTHR30053:SF14">
    <property type="entry name" value="TRANSLATION ELONGATION FACTOR KOW-LIKE DOMAIN-CONTAINING PROTEIN"/>
    <property type="match status" value="1"/>
</dbReference>
<evidence type="ECO:0000256" key="1">
    <source>
        <dbReference type="ARBA" id="ARBA00004496"/>
    </source>
</evidence>
<dbReference type="InterPro" id="IPR015365">
    <property type="entry name" value="Elong-fact-P_C"/>
</dbReference>
<evidence type="ECO:0000313" key="12">
    <source>
        <dbReference type="EMBL" id="GLC27671.1"/>
    </source>
</evidence>